<proteinExistence type="predicted"/>
<gene>
    <name evidence="2" type="ORF">EDC14_104213</name>
</gene>
<name>A0A4R1QZA9_HYDET</name>
<dbReference type="EMBL" id="SLUN01000042">
    <property type="protein sequence ID" value="TCL58320.1"/>
    <property type="molecule type" value="Genomic_DNA"/>
</dbReference>
<evidence type="ECO:0000313" key="2">
    <source>
        <dbReference type="EMBL" id="TCL58320.1"/>
    </source>
</evidence>
<feature type="region of interest" description="Disordered" evidence="1">
    <location>
        <begin position="31"/>
        <end position="58"/>
    </location>
</feature>
<comment type="caution">
    <text evidence="2">The sequence shown here is derived from an EMBL/GenBank/DDBJ whole genome shotgun (WGS) entry which is preliminary data.</text>
</comment>
<organism evidence="2 3">
    <name type="scientific">Hydrogenispora ethanolica</name>
    <dbReference type="NCBI Taxonomy" id="1082276"/>
    <lineage>
        <taxon>Bacteria</taxon>
        <taxon>Bacillati</taxon>
        <taxon>Bacillota</taxon>
        <taxon>Hydrogenispora</taxon>
    </lineage>
</organism>
<dbReference type="AlphaFoldDB" id="A0A4R1QZA9"/>
<protein>
    <submittedName>
        <fullName evidence="2">Uncharacterized protein</fullName>
    </submittedName>
</protein>
<evidence type="ECO:0000256" key="1">
    <source>
        <dbReference type="SAM" id="MobiDB-lite"/>
    </source>
</evidence>
<accession>A0A4R1QZA9</accession>
<dbReference type="RefSeq" id="WP_165908251.1">
    <property type="nucleotide sequence ID" value="NZ_SLUN01000042.1"/>
</dbReference>
<dbReference type="Proteomes" id="UP000295008">
    <property type="component" value="Unassembled WGS sequence"/>
</dbReference>
<sequence length="58" mass="7185">MDRKQHIPGLNSRTLWRINPRTRVHDNDIRHNRKRMRQNGEKQLRQEVNEQYGILPKR</sequence>
<evidence type="ECO:0000313" key="3">
    <source>
        <dbReference type="Proteomes" id="UP000295008"/>
    </source>
</evidence>
<reference evidence="2 3" key="1">
    <citation type="submission" date="2019-03" db="EMBL/GenBank/DDBJ databases">
        <title>Genomic Encyclopedia of Type Strains, Phase IV (KMG-IV): sequencing the most valuable type-strain genomes for metagenomic binning, comparative biology and taxonomic classification.</title>
        <authorList>
            <person name="Goeker M."/>
        </authorList>
    </citation>
    <scope>NUCLEOTIDE SEQUENCE [LARGE SCALE GENOMIC DNA]</scope>
    <source>
        <strain evidence="2 3">LX-B</strain>
    </source>
</reference>
<feature type="compositionally biased region" description="Basic and acidic residues" evidence="1">
    <location>
        <begin position="38"/>
        <end position="48"/>
    </location>
</feature>
<keyword evidence="3" id="KW-1185">Reference proteome</keyword>